<evidence type="ECO:0000259" key="1">
    <source>
        <dbReference type="Pfam" id="PF13546"/>
    </source>
</evidence>
<dbReference type="Proteomes" id="UP001596180">
    <property type="component" value="Unassembled WGS sequence"/>
</dbReference>
<organism evidence="2 3">
    <name type="scientific">Streptomyces chlorus</name>
    <dbReference type="NCBI Taxonomy" id="887452"/>
    <lineage>
        <taxon>Bacteria</taxon>
        <taxon>Bacillati</taxon>
        <taxon>Actinomycetota</taxon>
        <taxon>Actinomycetes</taxon>
        <taxon>Kitasatosporales</taxon>
        <taxon>Streptomycetaceae</taxon>
        <taxon>Streptomyces</taxon>
    </lineage>
</organism>
<dbReference type="PANTHER" id="PTHR33627">
    <property type="entry name" value="TRANSPOSASE"/>
    <property type="match status" value="1"/>
</dbReference>
<dbReference type="Pfam" id="PF13546">
    <property type="entry name" value="DDE_5"/>
    <property type="match status" value="1"/>
</dbReference>
<sequence length="396" mass="44393">MDAQAIAELDLDLAEFADVVFRYVVYRGQRDYGQQYLRGLLLQGGRKSVAPMAERLGLPRQNLGHFIGQSSWDYRDVQRRVAARAARVLGPAAWLIDDHPFVRYGDGTAGAMVQHCGDRNQHLCQVAVSVHAVSRRGSSPLHWRLFLPASWAEDRTRCAKAGVPADVGHRTKQALALDLLDEPADWGPTPPVVIADCDHGNNVAFRSGLTARGIPWLVAVTADTVVLPATGRPVSVWAHRRPSLKVDQVAAEHRYRARRFVYRPKSKDHPARSGWFVAVPVHIAGIIERGHVSRTTPDRMLPRRTLLVQWRHRRGGDVFRSWITDLPPDIPLSVLVRHATSRRHIETDYREMEQALGLGDLEVRSHLGFHHHVALVSAAHLFCLEARLNPKGRHVV</sequence>
<dbReference type="InterPro" id="IPR038721">
    <property type="entry name" value="IS701-like_DDE_dom"/>
</dbReference>
<dbReference type="PANTHER" id="PTHR33627:SF1">
    <property type="entry name" value="TRANSPOSASE"/>
    <property type="match status" value="1"/>
</dbReference>
<dbReference type="NCBIfam" id="NF033540">
    <property type="entry name" value="transpos_IS701"/>
    <property type="match status" value="1"/>
</dbReference>
<evidence type="ECO:0000313" key="2">
    <source>
        <dbReference type="EMBL" id="MFC5854037.1"/>
    </source>
</evidence>
<feature type="domain" description="Transposase IS701-like DDE" evidence="1">
    <location>
        <begin position="29"/>
        <end position="236"/>
    </location>
</feature>
<gene>
    <name evidence="2" type="ORF">ACFPZI_20185</name>
</gene>
<proteinExistence type="predicted"/>
<protein>
    <submittedName>
        <fullName evidence="2">IS701 family transposase</fullName>
    </submittedName>
</protein>
<dbReference type="EMBL" id="JBHSOA010000042">
    <property type="protein sequence ID" value="MFC5854037.1"/>
    <property type="molecule type" value="Genomic_DNA"/>
</dbReference>
<comment type="caution">
    <text evidence="2">The sequence shown here is derived from an EMBL/GenBank/DDBJ whole genome shotgun (WGS) entry which is preliminary data.</text>
</comment>
<dbReference type="InterPro" id="IPR039365">
    <property type="entry name" value="IS701-like"/>
</dbReference>
<dbReference type="SUPFAM" id="SSF53098">
    <property type="entry name" value="Ribonuclease H-like"/>
    <property type="match status" value="1"/>
</dbReference>
<accession>A0ABW1DZF7</accession>
<keyword evidence="3" id="KW-1185">Reference proteome</keyword>
<dbReference type="InterPro" id="IPR012337">
    <property type="entry name" value="RNaseH-like_sf"/>
</dbReference>
<evidence type="ECO:0000313" key="3">
    <source>
        <dbReference type="Proteomes" id="UP001596180"/>
    </source>
</evidence>
<name>A0ABW1DZF7_9ACTN</name>
<reference evidence="3" key="1">
    <citation type="journal article" date="2019" name="Int. J. Syst. Evol. Microbiol.">
        <title>The Global Catalogue of Microorganisms (GCM) 10K type strain sequencing project: providing services to taxonomists for standard genome sequencing and annotation.</title>
        <authorList>
            <consortium name="The Broad Institute Genomics Platform"/>
            <consortium name="The Broad Institute Genome Sequencing Center for Infectious Disease"/>
            <person name="Wu L."/>
            <person name="Ma J."/>
        </authorList>
    </citation>
    <scope>NUCLEOTIDE SEQUENCE [LARGE SCALE GENOMIC DNA]</scope>
    <source>
        <strain evidence="3">JCM 10411</strain>
    </source>
</reference>
<dbReference type="RefSeq" id="WP_381364807.1">
    <property type="nucleotide sequence ID" value="NZ_JBHSOA010000042.1"/>
</dbReference>